<dbReference type="PaxDb" id="3708-A0A078IV53"/>
<sequence>MESFTGELLLFGGGAKVGGINRCLTCVLVSSHVMPTYGDLLTRMCTRDK</sequence>
<dbReference type="AlphaFoldDB" id="A0A078IV53"/>
<gene>
    <name evidence="1" type="primary">BnaCnng23660D</name>
    <name evidence="1" type="ORF">GSBRNA2T00008038001</name>
</gene>
<accession>A0A078IV53</accession>
<dbReference type="Proteomes" id="UP000028999">
    <property type="component" value="Unassembled WGS sequence"/>
</dbReference>
<keyword evidence="2" id="KW-1185">Reference proteome</keyword>
<proteinExistence type="predicted"/>
<evidence type="ECO:0000313" key="2">
    <source>
        <dbReference type="Proteomes" id="UP000028999"/>
    </source>
</evidence>
<dbReference type="Gramene" id="CDY52878">
    <property type="protein sequence ID" value="CDY52878"/>
    <property type="gene ID" value="GSBRNA2T00008038001"/>
</dbReference>
<organism evidence="1 2">
    <name type="scientific">Brassica napus</name>
    <name type="common">Rape</name>
    <dbReference type="NCBI Taxonomy" id="3708"/>
    <lineage>
        <taxon>Eukaryota</taxon>
        <taxon>Viridiplantae</taxon>
        <taxon>Streptophyta</taxon>
        <taxon>Embryophyta</taxon>
        <taxon>Tracheophyta</taxon>
        <taxon>Spermatophyta</taxon>
        <taxon>Magnoliopsida</taxon>
        <taxon>eudicotyledons</taxon>
        <taxon>Gunneridae</taxon>
        <taxon>Pentapetalae</taxon>
        <taxon>rosids</taxon>
        <taxon>malvids</taxon>
        <taxon>Brassicales</taxon>
        <taxon>Brassicaceae</taxon>
        <taxon>Brassiceae</taxon>
        <taxon>Brassica</taxon>
    </lineage>
</organism>
<dbReference type="EMBL" id="LK033138">
    <property type="protein sequence ID" value="CDY52878.1"/>
    <property type="molecule type" value="Genomic_DNA"/>
</dbReference>
<protein>
    <submittedName>
        <fullName evidence="1">BnaCnng23660D protein</fullName>
    </submittedName>
</protein>
<name>A0A078IV53_BRANA</name>
<evidence type="ECO:0000313" key="1">
    <source>
        <dbReference type="EMBL" id="CDY52878.1"/>
    </source>
</evidence>
<reference evidence="1 2" key="1">
    <citation type="journal article" date="2014" name="Science">
        <title>Plant genetics. Early allopolyploid evolution in the post-Neolithic Brassica napus oilseed genome.</title>
        <authorList>
            <person name="Chalhoub B."/>
            <person name="Denoeud F."/>
            <person name="Liu S."/>
            <person name="Parkin I.A."/>
            <person name="Tang H."/>
            <person name="Wang X."/>
            <person name="Chiquet J."/>
            <person name="Belcram H."/>
            <person name="Tong C."/>
            <person name="Samans B."/>
            <person name="Correa M."/>
            <person name="Da Silva C."/>
            <person name="Just J."/>
            <person name="Falentin C."/>
            <person name="Koh C.S."/>
            <person name="Le Clainche I."/>
            <person name="Bernard M."/>
            <person name="Bento P."/>
            <person name="Noel B."/>
            <person name="Labadie K."/>
            <person name="Alberti A."/>
            <person name="Charles M."/>
            <person name="Arnaud D."/>
            <person name="Guo H."/>
            <person name="Daviaud C."/>
            <person name="Alamery S."/>
            <person name="Jabbari K."/>
            <person name="Zhao M."/>
            <person name="Edger P.P."/>
            <person name="Chelaifa H."/>
            <person name="Tack D."/>
            <person name="Lassalle G."/>
            <person name="Mestiri I."/>
            <person name="Schnel N."/>
            <person name="Le Paslier M.C."/>
            <person name="Fan G."/>
            <person name="Renault V."/>
            <person name="Bayer P.E."/>
            <person name="Golicz A.A."/>
            <person name="Manoli S."/>
            <person name="Lee T.H."/>
            <person name="Thi V.H."/>
            <person name="Chalabi S."/>
            <person name="Hu Q."/>
            <person name="Fan C."/>
            <person name="Tollenaere R."/>
            <person name="Lu Y."/>
            <person name="Battail C."/>
            <person name="Shen J."/>
            <person name="Sidebottom C.H."/>
            <person name="Wang X."/>
            <person name="Canaguier A."/>
            <person name="Chauveau A."/>
            <person name="Berard A."/>
            <person name="Deniot G."/>
            <person name="Guan M."/>
            <person name="Liu Z."/>
            <person name="Sun F."/>
            <person name="Lim Y.P."/>
            <person name="Lyons E."/>
            <person name="Town C.D."/>
            <person name="Bancroft I."/>
            <person name="Wang X."/>
            <person name="Meng J."/>
            <person name="Ma J."/>
            <person name="Pires J.C."/>
            <person name="King G.J."/>
            <person name="Brunel D."/>
            <person name="Delourme R."/>
            <person name="Renard M."/>
            <person name="Aury J.M."/>
            <person name="Adams K.L."/>
            <person name="Batley J."/>
            <person name="Snowdon R.J."/>
            <person name="Tost J."/>
            <person name="Edwards D."/>
            <person name="Zhou Y."/>
            <person name="Hua W."/>
            <person name="Sharpe A.G."/>
            <person name="Paterson A.H."/>
            <person name="Guan C."/>
            <person name="Wincker P."/>
        </authorList>
    </citation>
    <scope>NUCLEOTIDE SEQUENCE [LARGE SCALE GENOMIC DNA]</scope>
    <source>
        <strain evidence="2">cv. Darmor-bzh</strain>
    </source>
</reference>